<evidence type="ECO:0000256" key="1">
    <source>
        <dbReference type="SAM" id="SignalP"/>
    </source>
</evidence>
<evidence type="ECO:0000313" key="2">
    <source>
        <dbReference type="EMBL" id="KHG16150.1"/>
    </source>
</evidence>
<dbReference type="EMBL" id="KN405514">
    <property type="protein sequence ID" value="KHG16150.1"/>
    <property type="molecule type" value="Genomic_DNA"/>
</dbReference>
<sequence>MFSMLPTFLHLLTTLPLNSESRHSTSNYVLQEVAKPRPLVQVLRQLSRLLLAPG</sequence>
<evidence type="ECO:0000313" key="3">
    <source>
        <dbReference type="Proteomes" id="UP000032142"/>
    </source>
</evidence>
<feature type="chain" id="PRO_5002059034" evidence="1">
    <location>
        <begin position="22"/>
        <end position="54"/>
    </location>
</feature>
<protein>
    <submittedName>
        <fullName evidence="2">Uncharacterized protein</fullName>
    </submittedName>
</protein>
<feature type="signal peptide" evidence="1">
    <location>
        <begin position="1"/>
        <end position="21"/>
    </location>
</feature>
<proteinExistence type="predicted"/>
<keyword evidence="3" id="KW-1185">Reference proteome</keyword>
<organism evidence="2 3">
    <name type="scientific">Gossypium arboreum</name>
    <name type="common">Tree cotton</name>
    <name type="synonym">Gossypium nanking</name>
    <dbReference type="NCBI Taxonomy" id="29729"/>
    <lineage>
        <taxon>Eukaryota</taxon>
        <taxon>Viridiplantae</taxon>
        <taxon>Streptophyta</taxon>
        <taxon>Embryophyta</taxon>
        <taxon>Tracheophyta</taxon>
        <taxon>Spermatophyta</taxon>
        <taxon>Magnoliopsida</taxon>
        <taxon>eudicotyledons</taxon>
        <taxon>Gunneridae</taxon>
        <taxon>Pentapetalae</taxon>
        <taxon>rosids</taxon>
        <taxon>malvids</taxon>
        <taxon>Malvales</taxon>
        <taxon>Malvaceae</taxon>
        <taxon>Malvoideae</taxon>
        <taxon>Gossypium</taxon>
    </lineage>
</organism>
<gene>
    <name evidence="2" type="ORF">F383_09856</name>
</gene>
<name>A0A0B0NTG5_GOSAR</name>
<accession>A0A0B0NTG5</accession>
<reference evidence="3" key="1">
    <citation type="submission" date="2014-09" db="EMBL/GenBank/DDBJ databases">
        <authorList>
            <person name="Mudge J."/>
            <person name="Ramaraj T."/>
            <person name="Lindquist I.E."/>
            <person name="Bharti A.K."/>
            <person name="Sundararajan A."/>
            <person name="Cameron C.T."/>
            <person name="Woodward J.E."/>
            <person name="May G.D."/>
            <person name="Brubaker C."/>
            <person name="Broadhvest J."/>
            <person name="Wilkins T.A."/>
        </authorList>
    </citation>
    <scope>NUCLEOTIDE SEQUENCE</scope>
    <source>
        <strain evidence="3">cv. AKA8401</strain>
    </source>
</reference>
<dbReference type="AlphaFoldDB" id="A0A0B0NTG5"/>
<keyword evidence="1" id="KW-0732">Signal</keyword>
<dbReference type="Proteomes" id="UP000032142">
    <property type="component" value="Unassembled WGS sequence"/>
</dbReference>